<gene>
    <name evidence="2" type="ORF">IEN85_08585</name>
</gene>
<keyword evidence="3" id="KW-1185">Reference proteome</keyword>
<protein>
    <submittedName>
        <fullName evidence="2">VOC family protein</fullName>
    </submittedName>
</protein>
<name>A0A927IH76_9BACT</name>
<organism evidence="2 3">
    <name type="scientific">Pelagicoccus enzymogenes</name>
    <dbReference type="NCBI Taxonomy" id="2773457"/>
    <lineage>
        <taxon>Bacteria</taxon>
        <taxon>Pseudomonadati</taxon>
        <taxon>Verrucomicrobiota</taxon>
        <taxon>Opitutia</taxon>
        <taxon>Puniceicoccales</taxon>
        <taxon>Pelagicoccaceae</taxon>
        <taxon>Pelagicoccus</taxon>
    </lineage>
</organism>
<dbReference type="Gene3D" id="3.30.530.20">
    <property type="match status" value="1"/>
</dbReference>
<accession>A0A927IH76</accession>
<evidence type="ECO:0000313" key="2">
    <source>
        <dbReference type="EMBL" id="MBD5779549.1"/>
    </source>
</evidence>
<feature type="domain" description="VOC" evidence="1">
    <location>
        <begin position="144"/>
        <end position="263"/>
    </location>
</feature>
<dbReference type="AlphaFoldDB" id="A0A927IH76"/>
<dbReference type="Proteomes" id="UP000622317">
    <property type="component" value="Unassembled WGS sequence"/>
</dbReference>
<proteinExistence type="predicted"/>
<dbReference type="InterPro" id="IPR037523">
    <property type="entry name" value="VOC_core"/>
</dbReference>
<dbReference type="PROSITE" id="PS51819">
    <property type="entry name" value="VOC"/>
    <property type="match status" value="1"/>
</dbReference>
<dbReference type="RefSeq" id="WP_191616687.1">
    <property type="nucleotide sequence ID" value="NZ_JACYFG010000009.1"/>
</dbReference>
<dbReference type="Gene3D" id="3.30.720.110">
    <property type="match status" value="1"/>
</dbReference>
<evidence type="ECO:0000313" key="3">
    <source>
        <dbReference type="Proteomes" id="UP000622317"/>
    </source>
</evidence>
<dbReference type="EMBL" id="JACYFG010000009">
    <property type="protein sequence ID" value="MBD5779549.1"/>
    <property type="molecule type" value="Genomic_DNA"/>
</dbReference>
<dbReference type="InterPro" id="IPR023393">
    <property type="entry name" value="START-like_dom_sf"/>
</dbReference>
<dbReference type="SUPFAM" id="SSF55961">
    <property type="entry name" value="Bet v1-like"/>
    <property type="match status" value="1"/>
</dbReference>
<evidence type="ECO:0000259" key="1">
    <source>
        <dbReference type="PROSITE" id="PS51819"/>
    </source>
</evidence>
<dbReference type="Pfam" id="PF00903">
    <property type="entry name" value="Glyoxalase"/>
    <property type="match status" value="1"/>
</dbReference>
<dbReference type="InterPro" id="IPR029068">
    <property type="entry name" value="Glyas_Bleomycin-R_OHBP_Dase"/>
</dbReference>
<dbReference type="InterPro" id="IPR004360">
    <property type="entry name" value="Glyas_Fos-R_dOase_dom"/>
</dbReference>
<dbReference type="SUPFAM" id="SSF54593">
    <property type="entry name" value="Glyoxalase/Bleomycin resistance protein/Dihydroxybiphenyl dioxygenase"/>
    <property type="match status" value="1"/>
</dbReference>
<reference evidence="2" key="1">
    <citation type="submission" date="2020-09" db="EMBL/GenBank/DDBJ databases">
        <title>Pelagicoccus enzymogenes sp. nov. with an EPS production, isolated from marine sediment.</title>
        <authorList>
            <person name="Feng X."/>
        </authorList>
    </citation>
    <scope>NUCLEOTIDE SEQUENCE</scope>
    <source>
        <strain evidence="2">NFK12</strain>
    </source>
</reference>
<dbReference type="Gene3D" id="3.30.720.120">
    <property type="match status" value="1"/>
</dbReference>
<sequence length="284" mass="30918">MKNRTVTITVSASLDEVFSFLADPKTLPLWAVSFCQSVRKEDERWVVTTPLGGALAFAIDADRASGCIEMLAGPTLELMETFPIRVFKADNGQTVASFTMFKSQRPGMTDALFEMHYRGLVREVGSLVERFGGGEVSSGLPEESRLCVGIVSENLEATRAFYCGYFGFEAVFDAPFYLHLRGPGGEQIGVMAAAADAEHREFEVATSGRGVWLSLSVEDVDAEHQRLEGEGLLFREAPTDQPWGERTCVAVDPNGVLIYLSSPNGRMDGSRKGFVKEPGAEVVG</sequence>
<comment type="caution">
    <text evidence="2">The sequence shown here is derived from an EMBL/GenBank/DDBJ whole genome shotgun (WGS) entry which is preliminary data.</text>
</comment>